<reference evidence="2" key="1">
    <citation type="journal article" date="2004" name="Environ. Microbiol.">
        <title>The genome of Desulfotalea psychrophila, a sulfate-reducing bacterium from permanently cold Arctic sediments.</title>
        <authorList>
            <person name="Rabus R."/>
            <person name="Ruepp A."/>
            <person name="Frickey T."/>
            <person name="Rattei T."/>
            <person name="Fartmann B."/>
            <person name="Stark M."/>
            <person name="Bauer M."/>
            <person name="Zibat A."/>
            <person name="Lombardot T."/>
            <person name="Becker I."/>
            <person name="Amann J."/>
            <person name="Gellner K."/>
            <person name="Teeling H."/>
            <person name="Leuschner W.D."/>
            <person name="Gloeckner F.-O."/>
            <person name="Lupas A.N."/>
            <person name="Amann R."/>
            <person name="Klenk H.-P."/>
        </authorList>
    </citation>
    <scope>NUCLEOTIDE SEQUENCE [LARGE SCALE GENOMIC DNA]</scope>
    <source>
        <strain evidence="2">DSM 12343 / LSv54</strain>
    </source>
</reference>
<organism evidence="1 2">
    <name type="scientific">Desulfotalea psychrophila (strain LSv54 / DSM 12343)</name>
    <dbReference type="NCBI Taxonomy" id="177439"/>
    <lineage>
        <taxon>Bacteria</taxon>
        <taxon>Pseudomonadati</taxon>
        <taxon>Thermodesulfobacteriota</taxon>
        <taxon>Desulfobulbia</taxon>
        <taxon>Desulfobulbales</taxon>
        <taxon>Desulfocapsaceae</taxon>
        <taxon>Desulfotalea</taxon>
    </lineage>
</organism>
<proteinExistence type="predicted"/>
<keyword evidence="2" id="KW-1185">Reference proteome</keyword>
<dbReference type="Proteomes" id="UP000000602">
    <property type="component" value="Chromosome"/>
</dbReference>
<evidence type="ECO:0000313" key="2">
    <source>
        <dbReference type="Proteomes" id="UP000000602"/>
    </source>
</evidence>
<dbReference type="STRING" id="177439.DP2001"/>
<gene>
    <name evidence="1" type="ordered locus">DP2001</name>
</gene>
<dbReference type="HOGENOM" id="CLU_1388313_0_0_7"/>
<dbReference type="AlphaFoldDB" id="Q6ALP5"/>
<evidence type="ECO:0000313" key="1">
    <source>
        <dbReference type="EMBL" id="CAG36730.1"/>
    </source>
</evidence>
<dbReference type="EMBL" id="CR522870">
    <property type="protein sequence ID" value="CAG36730.1"/>
    <property type="molecule type" value="Genomic_DNA"/>
</dbReference>
<sequence>MKISTKNRDCLRQAIINTLDSSAQEENIDELITEAVIEVLTKIVPLQSETKTIPGLPSKEMVLVRYVGKRKLYNDSLFGTGMWEKDQIKRVPLSIATKMLVHTSVYVVDEGGATASATFPKVGKSHFENKKTEEAKRKQDEVEDSLMVMDSMTSKKTVVDFILANFPNYKIELEKTEKLDVYKDLARNLVNQFGLA</sequence>
<protein>
    <submittedName>
        <fullName evidence="1">Uncharacterized protein</fullName>
    </submittedName>
</protein>
<accession>Q6ALP5</accession>
<name>Q6ALP5_DESPS</name>
<dbReference type="KEGG" id="dps:DP2001"/>